<protein>
    <recommendedName>
        <fullName evidence="4">Ecp2 effector protein domain-containing protein</fullName>
    </recommendedName>
</protein>
<name>A0A0A1TBY7_9HYPO</name>
<evidence type="ECO:0008006" key="4">
    <source>
        <dbReference type="Google" id="ProtNLM"/>
    </source>
</evidence>
<dbReference type="PANTHER" id="PTHR39603">
    <property type="entry name" value="CYANOVIRIN-N DOMAIN-CONTAINING PROTEIN"/>
    <property type="match status" value="1"/>
</dbReference>
<dbReference type="PANTHER" id="PTHR39603:SF1">
    <property type="entry name" value="CYANOVIRIN-N DOMAIN-CONTAINING PROTEIN"/>
    <property type="match status" value="1"/>
</dbReference>
<dbReference type="OrthoDB" id="2112446at2759"/>
<evidence type="ECO:0000313" key="3">
    <source>
        <dbReference type="Proteomes" id="UP000039046"/>
    </source>
</evidence>
<dbReference type="HOGENOM" id="CLU_101873_0_0_1"/>
<keyword evidence="3" id="KW-1185">Reference proteome</keyword>
<sequence length="166" mass="17236">MACLQSIVVASLVAIAAAGETKYPEVVPGPGLPSLAQLGLTSAQLYQMGTPKSFGTFSAQWSGCGPVEDAYTNVNDAIACFHYLDSLGDQDCFVRGGAAISQFCKAGDAQITGQSVGPDVSVPCREAGQAALWVIDHCTRPDQSVAGFQNPSTTTGMVVDVANIRY</sequence>
<dbReference type="STRING" id="1531966.A0A0A1TBY7"/>
<feature type="chain" id="PRO_5001979177" description="Ecp2 effector protein domain-containing protein" evidence="1">
    <location>
        <begin position="19"/>
        <end position="166"/>
    </location>
</feature>
<dbReference type="AlphaFoldDB" id="A0A0A1TBY7"/>
<proteinExistence type="predicted"/>
<evidence type="ECO:0000256" key="1">
    <source>
        <dbReference type="SAM" id="SignalP"/>
    </source>
</evidence>
<feature type="signal peptide" evidence="1">
    <location>
        <begin position="1"/>
        <end position="18"/>
    </location>
</feature>
<gene>
    <name evidence="2" type="ORF">VHEMI02945</name>
</gene>
<dbReference type="Proteomes" id="UP000039046">
    <property type="component" value="Unassembled WGS sequence"/>
</dbReference>
<organism evidence="2 3">
    <name type="scientific">[Torrubiella] hemipterigena</name>
    <dbReference type="NCBI Taxonomy" id="1531966"/>
    <lineage>
        <taxon>Eukaryota</taxon>
        <taxon>Fungi</taxon>
        <taxon>Dikarya</taxon>
        <taxon>Ascomycota</taxon>
        <taxon>Pezizomycotina</taxon>
        <taxon>Sordariomycetes</taxon>
        <taxon>Hypocreomycetidae</taxon>
        <taxon>Hypocreales</taxon>
        <taxon>Clavicipitaceae</taxon>
        <taxon>Clavicipitaceae incertae sedis</taxon>
        <taxon>'Torrubiella' clade</taxon>
    </lineage>
</organism>
<keyword evidence="1" id="KW-0732">Signal</keyword>
<dbReference type="EMBL" id="CDHN01000001">
    <property type="protein sequence ID" value="CEJ82904.1"/>
    <property type="molecule type" value="Genomic_DNA"/>
</dbReference>
<accession>A0A0A1TBY7</accession>
<reference evidence="2 3" key="1">
    <citation type="journal article" date="2015" name="Genome Announc.">
        <title>Draft Genome Sequence and Gene Annotation of the Entomopathogenic Fungus Verticillium hemipterigenum.</title>
        <authorList>
            <person name="Horn F."/>
            <person name="Habel A."/>
            <person name="Scharf D.H."/>
            <person name="Dworschak J."/>
            <person name="Brakhage A.A."/>
            <person name="Guthke R."/>
            <person name="Hertweck C."/>
            <person name="Linde J."/>
        </authorList>
    </citation>
    <scope>NUCLEOTIDE SEQUENCE [LARGE SCALE GENOMIC DNA]</scope>
</reference>
<evidence type="ECO:0000313" key="2">
    <source>
        <dbReference type="EMBL" id="CEJ82904.1"/>
    </source>
</evidence>